<evidence type="ECO:0000313" key="2">
    <source>
        <dbReference type="EMBL" id="SEL87270.1"/>
    </source>
</evidence>
<dbReference type="InterPro" id="IPR019922">
    <property type="entry name" value="Lucif-like_OxRdatse_MSMEG_4141"/>
</dbReference>
<dbReference type="EMBL" id="FOAW01000016">
    <property type="protein sequence ID" value="SEL87270.1"/>
    <property type="molecule type" value="Genomic_DNA"/>
</dbReference>
<dbReference type="GO" id="GO:0005829">
    <property type="term" value="C:cytosol"/>
    <property type="evidence" value="ECO:0007669"/>
    <property type="project" value="TreeGrafter"/>
</dbReference>
<proteinExistence type="predicted"/>
<protein>
    <submittedName>
        <fullName evidence="2">Probable F420-dependent oxidoreductase, MSMEG_4141 family</fullName>
    </submittedName>
</protein>
<dbReference type="InterPro" id="IPR036661">
    <property type="entry name" value="Luciferase-like_sf"/>
</dbReference>
<dbReference type="InterPro" id="IPR050766">
    <property type="entry name" value="Bact_Lucif_Oxidored"/>
</dbReference>
<dbReference type="Proteomes" id="UP000198677">
    <property type="component" value="Unassembled WGS sequence"/>
</dbReference>
<dbReference type="GO" id="GO:0016705">
    <property type="term" value="F:oxidoreductase activity, acting on paired donors, with incorporation or reduction of molecular oxygen"/>
    <property type="evidence" value="ECO:0007669"/>
    <property type="project" value="InterPro"/>
</dbReference>
<evidence type="ECO:0000259" key="1">
    <source>
        <dbReference type="Pfam" id="PF00296"/>
    </source>
</evidence>
<dbReference type="RefSeq" id="WP_072753967.1">
    <property type="nucleotide sequence ID" value="NZ_FOAW01000016.1"/>
</dbReference>
<evidence type="ECO:0000313" key="3">
    <source>
        <dbReference type="Proteomes" id="UP000198677"/>
    </source>
</evidence>
<dbReference type="OrthoDB" id="4760590at2"/>
<organism evidence="2 3">
    <name type="scientific">Rhodococcus maanshanensis</name>
    <dbReference type="NCBI Taxonomy" id="183556"/>
    <lineage>
        <taxon>Bacteria</taxon>
        <taxon>Bacillati</taxon>
        <taxon>Actinomycetota</taxon>
        <taxon>Actinomycetes</taxon>
        <taxon>Mycobacteriales</taxon>
        <taxon>Nocardiaceae</taxon>
        <taxon>Rhodococcus</taxon>
    </lineage>
</organism>
<dbReference type="Pfam" id="PF00296">
    <property type="entry name" value="Bac_luciferase"/>
    <property type="match status" value="1"/>
</dbReference>
<dbReference type="PANTHER" id="PTHR30137">
    <property type="entry name" value="LUCIFERASE-LIKE MONOOXYGENASE"/>
    <property type="match status" value="1"/>
</dbReference>
<dbReference type="Gene3D" id="3.20.20.30">
    <property type="entry name" value="Luciferase-like domain"/>
    <property type="match status" value="2"/>
</dbReference>
<accession>A0A1H7TR04</accession>
<gene>
    <name evidence="2" type="ORF">SAMN05444583_11671</name>
</gene>
<dbReference type="InterPro" id="IPR011251">
    <property type="entry name" value="Luciferase-like_dom"/>
</dbReference>
<reference evidence="3" key="1">
    <citation type="submission" date="2016-10" db="EMBL/GenBank/DDBJ databases">
        <authorList>
            <person name="Varghese N."/>
            <person name="Submissions S."/>
        </authorList>
    </citation>
    <scope>NUCLEOTIDE SEQUENCE [LARGE SCALE GENOMIC DNA]</scope>
    <source>
        <strain evidence="3">DSM 44675</strain>
    </source>
</reference>
<dbReference type="SUPFAM" id="SSF51679">
    <property type="entry name" value="Bacterial luciferase-like"/>
    <property type="match status" value="1"/>
</dbReference>
<sequence length="285" mass="29871">MSVIEETPDLGRIGVWQPAYFATPEFGQALERLGYGTVWLGGSPPADLVTAESLLDATTGLTVATGITNIWVSPAAEVAASFHRLEARHPGRFLLGIGAGHPEHSGQVYAKPYQALVSYLDELDAAGVPAGRRVLAALGPRVLRLAADRTAGAHPYLTTPEHTREARELLGPGPLLAPEHKIVLDTDAAAARAIGRPVVENPYLHLQNYIANLTRLGFTEAELSDGGSDRVIDALVAHGDAAAIAARLTEHLDAGANHVAIQALPVDGDQLPALSALATALGLQN</sequence>
<keyword evidence="3" id="KW-1185">Reference proteome</keyword>
<dbReference type="NCBIfam" id="TIGR03620">
    <property type="entry name" value="F420_MSMEG_4141"/>
    <property type="match status" value="1"/>
</dbReference>
<dbReference type="PANTHER" id="PTHR30137:SF18">
    <property type="entry name" value="CONSERVED PROTEIN"/>
    <property type="match status" value="1"/>
</dbReference>
<name>A0A1H7TR04_9NOCA</name>
<feature type="domain" description="Luciferase-like" evidence="1">
    <location>
        <begin position="22"/>
        <end position="121"/>
    </location>
</feature>
<dbReference type="AlphaFoldDB" id="A0A1H7TR04"/>